<keyword evidence="3 6" id="KW-0812">Transmembrane</keyword>
<keyword evidence="4 6" id="KW-1133">Transmembrane helix</keyword>
<dbReference type="Proteomes" id="UP001156706">
    <property type="component" value="Unassembled WGS sequence"/>
</dbReference>
<feature type="transmembrane region" description="Helical" evidence="6">
    <location>
        <begin position="248"/>
        <end position="271"/>
    </location>
</feature>
<dbReference type="PANTHER" id="PTHR43385">
    <property type="entry name" value="RIBOFLAVIN TRANSPORTER RIBJ"/>
    <property type="match status" value="1"/>
</dbReference>
<feature type="transmembrane region" description="Helical" evidence="6">
    <location>
        <begin position="369"/>
        <end position="393"/>
    </location>
</feature>
<dbReference type="EMBL" id="BSOG01000002">
    <property type="protein sequence ID" value="GLR13535.1"/>
    <property type="molecule type" value="Genomic_DNA"/>
</dbReference>
<dbReference type="InterPro" id="IPR036259">
    <property type="entry name" value="MFS_trans_sf"/>
</dbReference>
<comment type="subcellular location">
    <subcellularLocation>
        <location evidence="1">Membrane</location>
        <topology evidence="1">Multi-pass membrane protein</topology>
    </subcellularLocation>
</comment>
<feature type="transmembrane region" description="Helical" evidence="6">
    <location>
        <begin position="82"/>
        <end position="102"/>
    </location>
</feature>
<feature type="transmembrane region" description="Helical" evidence="6">
    <location>
        <begin position="167"/>
        <end position="187"/>
    </location>
</feature>
<proteinExistence type="predicted"/>
<feature type="transmembrane region" description="Helical" evidence="6">
    <location>
        <begin position="16"/>
        <end position="35"/>
    </location>
</feature>
<evidence type="ECO:0000313" key="7">
    <source>
        <dbReference type="EMBL" id="GLR13535.1"/>
    </source>
</evidence>
<dbReference type="InterPro" id="IPR011701">
    <property type="entry name" value="MFS"/>
</dbReference>
<dbReference type="InterPro" id="IPR052983">
    <property type="entry name" value="MFS_Riboflavin_Transporter"/>
</dbReference>
<feature type="transmembrane region" description="Helical" evidence="6">
    <location>
        <begin position="338"/>
        <end position="357"/>
    </location>
</feature>
<reference evidence="8" key="1">
    <citation type="journal article" date="2019" name="Int. J. Syst. Evol. Microbiol.">
        <title>The Global Catalogue of Microorganisms (GCM) 10K type strain sequencing project: providing services to taxonomists for standard genome sequencing and annotation.</title>
        <authorList>
            <consortium name="The Broad Institute Genomics Platform"/>
            <consortium name="The Broad Institute Genome Sequencing Center for Infectious Disease"/>
            <person name="Wu L."/>
            <person name="Ma J."/>
        </authorList>
    </citation>
    <scope>NUCLEOTIDE SEQUENCE [LARGE SCALE GENOMIC DNA]</scope>
    <source>
        <strain evidence="8">NBRC 110044</strain>
    </source>
</reference>
<feature type="transmembrane region" description="Helical" evidence="6">
    <location>
        <begin position="218"/>
        <end position="242"/>
    </location>
</feature>
<evidence type="ECO:0000256" key="5">
    <source>
        <dbReference type="ARBA" id="ARBA00023136"/>
    </source>
</evidence>
<gene>
    <name evidence="7" type="ORF">GCM10007907_23250</name>
</gene>
<feature type="transmembrane region" description="Helical" evidence="6">
    <location>
        <begin position="55"/>
        <end position="75"/>
    </location>
</feature>
<protein>
    <submittedName>
        <fullName evidence="7">MFS transporter</fullName>
    </submittedName>
</protein>
<name>A0ABQ5YEW1_9NEIS</name>
<evidence type="ECO:0000313" key="8">
    <source>
        <dbReference type="Proteomes" id="UP001156706"/>
    </source>
</evidence>
<evidence type="ECO:0000256" key="6">
    <source>
        <dbReference type="SAM" id="Phobius"/>
    </source>
</evidence>
<accession>A0ABQ5YEW1</accession>
<dbReference type="Pfam" id="PF07690">
    <property type="entry name" value="MFS_1"/>
    <property type="match status" value="1"/>
</dbReference>
<keyword evidence="8" id="KW-1185">Reference proteome</keyword>
<sequence>MPPVQNTHSRSPGMRALWLLAPGQVISWGTLYYGITFLAQPIQTSTGWSLPGIFGAYSAGLLLAALCAPLAGQLLARHGGRWGLSLGSVLASLSLAGLAAASGPYTFLLAWLLAGVAMALTLYEAAFTALHEFAHTEFRRAMTLLTLVGGFASTVFWPLSYWLEGLWGWRLTLLGYAALHVLVCLPLHRALPRVVPAVAATEVSPADMPWMQMLRSPAYWGLAVAIGMTALLGGTLSAHAGLLLADRAVSPTLIMLSVTLFGPMQVAGRLLDMLLAQRLSVRWSGYVAHLMLPTAMVLLLLAKQAPWLAVLFACLYGASNGVLTIVRGMAPAELLGSANYGVALGWVSAPGLFARALAPAMAAYGLAQWGGSATLLGLTCLGVLGWAAFVFAYRARPATAPLHRVQAKQT</sequence>
<dbReference type="PANTHER" id="PTHR43385:SF1">
    <property type="entry name" value="RIBOFLAVIN TRANSPORTER RIBJ"/>
    <property type="match status" value="1"/>
</dbReference>
<feature type="transmembrane region" description="Helical" evidence="6">
    <location>
        <begin position="108"/>
        <end position="130"/>
    </location>
</feature>
<evidence type="ECO:0000256" key="3">
    <source>
        <dbReference type="ARBA" id="ARBA00022692"/>
    </source>
</evidence>
<organism evidence="7 8">
    <name type="scientific">Chitinimonas prasina</name>
    <dbReference type="NCBI Taxonomy" id="1434937"/>
    <lineage>
        <taxon>Bacteria</taxon>
        <taxon>Pseudomonadati</taxon>
        <taxon>Pseudomonadota</taxon>
        <taxon>Betaproteobacteria</taxon>
        <taxon>Neisseriales</taxon>
        <taxon>Chitinibacteraceae</taxon>
        <taxon>Chitinimonas</taxon>
    </lineage>
</organism>
<feature type="transmembrane region" description="Helical" evidence="6">
    <location>
        <begin position="307"/>
        <end position="326"/>
    </location>
</feature>
<evidence type="ECO:0000256" key="1">
    <source>
        <dbReference type="ARBA" id="ARBA00004141"/>
    </source>
</evidence>
<dbReference type="SUPFAM" id="SSF103473">
    <property type="entry name" value="MFS general substrate transporter"/>
    <property type="match status" value="1"/>
</dbReference>
<dbReference type="Gene3D" id="1.20.1250.20">
    <property type="entry name" value="MFS general substrate transporter like domains"/>
    <property type="match status" value="1"/>
</dbReference>
<feature type="transmembrane region" description="Helical" evidence="6">
    <location>
        <begin position="142"/>
        <end position="161"/>
    </location>
</feature>
<evidence type="ECO:0000256" key="2">
    <source>
        <dbReference type="ARBA" id="ARBA00022448"/>
    </source>
</evidence>
<keyword evidence="5 6" id="KW-0472">Membrane</keyword>
<keyword evidence="2" id="KW-0813">Transport</keyword>
<evidence type="ECO:0000256" key="4">
    <source>
        <dbReference type="ARBA" id="ARBA00022989"/>
    </source>
</evidence>
<comment type="caution">
    <text evidence="7">The sequence shown here is derived from an EMBL/GenBank/DDBJ whole genome shotgun (WGS) entry which is preliminary data.</text>
</comment>
<feature type="transmembrane region" description="Helical" evidence="6">
    <location>
        <begin position="283"/>
        <end position="301"/>
    </location>
</feature>